<reference evidence="5" key="1">
    <citation type="submission" date="2014-12" db="EMBL/GenBank/DDBJ databases">
        <authorList>
            <person name="Huang H.-H."/>
            <person name="Chen S.-C."/>
            <person name="Lai M.-C."/>
        </authorList>
    </citation>
    <scope>NUCLEOTIDE SEQUENCE</scope>
    <source>
        <strain evidence="5">K1F9705b</strain>
    </source>
</reference>
<evidence type="ECO:0000313" key="6">
    <source>
        <dbReference type="Proteomes" id="UP000730161"/>
    </source>
</evidence>
<protein>
    <submittedName>
        <fullName evidence="5">Peptidase M24</fullName>
    </submittedName>
</protein>
<dbReference type="PROSITE" id="PS00491">
    <property type="entry name" value="PROLINE_PEPTIDASE"/>
    <property type="match status" value="1"/>
</dbReference>
<dbReference type="AlphaFoldDB" id="A0A8J7W632"/>
<keyword evidence="6" id="KW-1185">Reference proteome</keyword>
<name>A0A8J7W632_9EURY</name>
<evidence type="ECO:0000256" key="3">
    <source>
        <dbReference type="RuleBase" id="RU000590"/>
    </source>
</evidence>
<dbReference type="PANTHER" id="PTHR46112:SF2">
    <property type="entry name" value="XAA-PRO AMINOPEPTIDASE P-RELATED"/>
    <property type="match status" value="1"/>
</dbReference>
<keyword evidence="2" id="KW-0378">Hydrolase</keyword>
<organism evidence="5 6">
    <name type="scientific">Methanocalculus chunghsingensis</name>
    <dbReference type="NCBI Taxonomy" id="156457"/>
    <lineage>
        <taxon>Archaea</taxon>
        <taxon>Methanobacteriati</taxon>
        <taxon>Methanobacteriota</taxon>
        <taxon>Stenosarchaea group</taxon>
        <taxon>Methanomicrobia</taxon>
        <taxon>Methanomicrobiales</taxon>
        <taxon>Methanocalculaceae</taxon>
        <taxon>Methanocalculus</taxon>
    </lineage>
</organism>
<comment type="caution">
    <text evidence="5">The sequence shown here is derived from an EMBL/GenBank/DDBJ whole genome shotgun (WGS) entry which is preliminary data.</text>
</comment>
<comment type="similarity">
    <text evidence="3">Belongs to the peptidase M24B family.</text>
</comment>
<dbReference type="RefSeq" id="WP_211530669.1">
    <property type="nucleotide sequence ID" value="NZ_JWHL01000007.1"/>
</dbReference>
<evidence type="ECO:0000259" key="4">
    <source>
        <dbReference type="Pfam" id="PF00557"/>
    </source>
</evidence>
<dbReference type="InterPro" id="IPR000994">
    <property type="entry name" value="Pept_M24"/>
</dbReference>
<evidence type="ECO:0000256" key="2">
    <source>
        <dbReference type="ARBA" id="ARBA00022801"/>
    </source>
</evidence>
<sequence length="376" mass="40882">MDALDDALQKAGAEAFVAYGTSEDATLRYLTSFRTSDPIIYLKRIGEQGTIIVPAMEVHRAGIESPCSVMSRADAGFFTILKEEPDPLKATARVIADLADGDILLPPEFPFGLAMEIMSLRPVSVEKDALTTLRAVKSRQEMDQIRRVQHATEDAMNRAISMIQRSEPVHDHLVTPEGEALTSEMVRYEIHSALLRHGCRGMDTIVASGEETADVHLRGSGPITADAPIIIDIFPQDEETGYFADMTRTVVRGEAAPEIREMHATVSDAQILAFSLIRDGADGSAIYQAVASHFRDAGYETEPNGFVHSLGHGVGLEVHESPGLNMRGSPLVAGNIITIEPGLYYPGIGGVRIEDLGAVTKDGFDRFTNFPEIFCI</sequence>
<dbReference type="InterPro" id="IPR036005">
    <property type="entry name" value="Creatinase/aminopeptidase-like"/>
</dbReference>
<dbReference type="Gene3D" id="3.90.230.10">
    <property type="entry name" value="Creatinase/methionine aminopeptidase superfamily"/>
    <property type="match status" value="1"/>
</dbReference>
<evidence type="ECO:0000256" key="1">
    <source>
        <dbReference type="ARBA" id="ARBA00022723"/>
    </source>
</evidence>
<dbReference type="GO" id="GO:0016787">
    <property type="term" value="F:hydrolase activity"/>
    <property type="evidence" value="ECO:0007669"/>
    <property type="project" value="UniProtKB-KW"/>
</dbReference>
<dbReference type="PANTHER" id="PTHR46112">
    <property type="entry name" value="AMINOPEPTIDASE"/>
    <property type="match status" value="1"/>
</dbReference>
<proteinExistence type="inferred from homology"/>
<dbReference type="Pfam" id="PF00557">
    <property type="entry name" value="Peptidase_M24"/>
    <property type="match status" value="1"/>
</dbReference>
<feature type="domain" description="Peptidase M24" evidence="4">
    <location>
        <begin position="144"/>
        <end position="361"/>
    </location>
</feature>
<dbReference type="InterPro" id="IPR050659">
    <property type="entry name" value="Peptidase_M24B"/>
</dbReference>
<dbReference type="InterPro" id="IPR001131">
    <property type="entry name" value="Peptidase_M24B_aminopep-P_CS"/>
</dbReference>
<gene>
    <name evidence="5" type="ORF">RJ53_05585</name>
</gene>
<dbReference type="Proteomes" id="UP000730161">
    <property type="component" value="Unassembled WGS sequence"/>
</dbReference>
<dbReference type="OrthoDB" id="1346at2157"/>
<dbReference type="EMBL" id="JWHL01000007">
    <property type="protein sequence ID" value="MBR1369001.1"/>
    <property type="molecule type" value="Genomic_DNA"/>
</dbReference>
<dbReference type="SUPFAM" id="SSF55920">
    <property type="entry name" value="Creatinase/aminopeptidase"/>
    <property type="match status" value="1"/>
</dbReference>
<dbReference type="GO" id="GO:0046872">
    <property type="term" value="F:metal ion binding"/>
    <property type="evidence" value="ECO:0007669"/>
    <property type="project" value="UniProtKB-KW"/>
</dbReference>
<evidence type="ECO:0000313" key="5">
    <source>
        <dbReference type="EMBL" id="MBR1369001.1"/>
    </source>
</evidence>
<keyword evidence="1 3" id="KW-0479">Metal-binding</keyword>
<accession>A0A8J7W632</accession>